<evidence type="ECO:0000259" key="1">
    <source>
        <dbReference type="PROSITE" id="PS51186"/>
    </source>
</evidence>
<dbReference type="InterPro" id="IPR051531">
    <property type="entry name" value="N-acetyltransferase"/>
</dbReference>
<dbReference type="Pfam" id="PF13302">
    <property type="entry name" value="Acetyltransf_3"/>
    <property type="match status" value="1"/>
</dbReference>
<feature type="domain" description="N-acetyltransferase" evidence="1">
    <location>
        <begin position="11"/>
        <end position="168"/>
    </location>
</feature>
<dbReference type="AlphaFoldDB" id="A0A7S6VVA5"/>
<gene>
    <name evidence="2" type="ORF">G0028_06420</name>
</gene>
<reference evidence="2 3" key="1">
    <citation type="submission" date="2020-02" db="EMBL/GenBank/DDBJ databases">
        <title>Tigecycline-resistant Acinetobacter species from pigs and migratory birds.</title>
        <authorList>
            <person name="Chen C."/>
            <person name="Sun J."/>
            <person name="Liao X.-P."/>
            <person name="Liu Y.-H."/>
        </authorList>
    </citation>
    <scope>NUCLEOTIDE SEQUENCE [LARGE SCALE GENOMIC DNA]</scope>
    <source>
        <strain evidence="2 3">YH12207_T</strain>
    </source>
</reference>
<dbReference type="PROSITE" id="PS51186">
    <property type="entry name" value="GNAT"/>
    <property type="match status" value="1"/>
</dbReference>
<keyword evidence="2" id="KW-0808">Transferase</keyword>
<dbReference type="RefSeq" id="WP_180044778.1">
    <property type="nucleotide sequence ID" value="NZ_CP048659.1"/>
</dbReference>
<sequence length="212" mass="24913">MLTYQLETKRLYLRQWQRSDVPAFVQLNADPKVMQYFPKCLTADESEQLAICFHNLIQDNQWGFWTVELKQTQQFIGFVVLHAQPERFSFSPCVEVGWRLAHHYWHQGYATEAAEACLAFAFEILNLDTLVAFTAHLNLASAKVMQRLGMTYLYDFDHPALAKNHRLSQHVLYQITRHEFILRSNKSEIVYSKTDANKKNYFEPLKNLGEYD</sequence>
<dbReference type="InterPro" id="IPR016181">
    <property type="entry name" value="Acyl_CoA_acyltransferase"/>
</dbReference>
<accession>A0A7S6VVA5</accession>
<dbReference type="Proteomes" id="UP000593966">
    <property type="component" value="Chromosome"/>
</dbReference>
<dbReference type="PANTHER" id="PTHR43792">
    <property type="entry name" value="GNAT FAMILY, PUTATIVE (AFU_ORTHOLOGUE AFUA_3G00765)-RELATED-RELATED"/>
    <property type="match status" value="1"/>
</dbReference>
<dbReference type="EMBL" id="CP048659">
    <property type="protein sequence ID" value="QOW45563.1"/>
    <property type="molecule type" value="Genomic_DNA"/>
</dbReference>
<dbReference type="Gene3D" id="3.40.630.30">
    <property type="match status" value="1"/>
</dbReference>
<keyword evidence="3" id="KW-1185">Reference proteome</keyword>
<dbReference type="PANTHER" id="PTHR43792:SF1">
    <property type="entry name" value="N-ACETYLTRANSFERASE DOMAIN-CONTAINING PROTEIN"/>
    <property type="match status" value="1"/>
</dbReference>
<name>A0A7S6VVA5_9GAMM</name>
<evidence type="ECO:0000313" key="3">
    <source>
        <dbReference type="Proteomes" id="UP000593966"/>
    </source>
</evidence>
<proteinExistence type="predicted"/>
<evidence type="ECO:0000313" key="2">
    <source>
        <dbReference type="EMBL" id="QOW45563.1"/>
    </source>
</evidence>
<dbReference type="InterPro" id="IPR000182">
    <property type="entry name" value="GNAT_dom"/>
</dbReference>
<protein>
    <submittedName>
        <fullName evidence="2">GNAT family N-acetyltransferase</fullName>
    </submittedName>
</protein>
<dbReference type="SUPFAM" id="SSF55729">
    <property type="entry name" value="Acyl-CoA N-acyltransferases (Nat)"/>
    <property type="match status" value="1"/>
</dbReference>
<organism evidence="2 3">
    <name type="scientific">Acinetobacter piscicola</name>
    <dbReference type="NCBI Taxonomy" id="2006115"/>
    <lineage>
        <taxon>Bacteria</taxon>
        <taxon>Pseudomonadati</taxon>
        <taxon>Pseudomonadota</taxon>
        <taxon>Gammaproteobacteria</taxon>
        <taxon>Moraxellales</taxon>
        <taxon>Moraxellaceae</taxon>
        <taxon>Acinetobacter</taxon>
    </lineage>
</organism>
<dbReference type="GO" id="GO:0016747">
    <property type="term" value="F:acyltransferase activity, transferring groups other than amino-acyl groups"/>
    <property type="evidence" value="ECO:0007669"/>
    <property type="project" value="InterPro"/>
</dbReference>